<dbReference type="Proteomes" id="UP000199074">
    <property type="component" value="Unassembled WGS sequence"/>
</dbReference>
<protein>
    <submittedName>
        <fullName evidence="1">Uncharacterized protein</fullName>
    </submittedName>
</protein>
<accession>A0A1I7NC04</accession>
<gene>
    <name evidence="1" type="ORF">SAMN05216456_1569</name>
</gene>
<evidence type="ECO:0000313" key="1">
    <source>
        <dbReference type="EMBL" id="SFV32204.1"/>
    </source>
</evidence>
<reference evidence="1 2" key="1">
    <citation type="submission" date="2016-10" db="EMBL/GenBank/DDBJ databases">
        <authorList>
            <person name="de Groot N.N."/>
        </authorList>
    </citation>
    <scope>NUCLEOTIDE SEQUENCE [LARGE SCALE GENOMIC DNA]</scope>
    <source>
        <strain evidence="1 2">IPL20</strain>
    </source>
</reference>
<sequence>MNAAYAAGYVGEPSVEAFLDRVGSEYPQPRVNEGRRRLWLRDDLDRAIGATDEETGYQDAADIL</sequence>
<organism evidence="1 2">
    <name type="scientific">Devosia crocina</name>
    <dbReference type="NCBI Taxonomy" id="429728"/>
    <lineage>
        <taxon>Bacteria</taxon>
        <taxon>Pseudomonadati</taxon>
        <taxon>Pseudomonadota</taxon>
        <taxon>Alphaproteobacteria</taxon>
        <taxon>Hyphomicrobiales</taxon>
        <taxon>Devosiaceae</taxon>
        <taxon>Devosia</taxon>
    </lineage>
</organism>
<dbReference type="AlphaFoldDB" id="A0A1I7NC04"/>
<dbReference type="OrthoDB" id="8393456at2"/>
<name>A0A1I7NC04_9HYPH</name>
<dbReference type="RefSeq" id="WP_092423031.1">
    <property type="nucleotide sequence ID" value="NZ_FPCK01000001.1"/>
</dbReference>
<dbReference type="STRING" id="429728.SAMN05216456_1569"/>
<keyword evidence="2" id="KW-1185">Reference proteome</keyword>
<proteinExistence type="predicted"/>
<evidence type="ECO:0000313" key="2">
    <source>
        <dbReference type="Proteomes" id="UP000199074"/>
    </source>
</evidence>
<dbReference type="EMBL" id="FPCK01000001">
    <property type="protein sequence ID" value="SFV32204.1"/>
    <property type="molecule type" value="Genomic_DNA"/>
</dbReference>